<dbReference type="PATRIC" id="fig|1284240.4.peg.6631"/>
<feature type="domain" description="Transcriptional regulator SbtR-like C-terminal" evidence="2">
    <location>
        <begin position="14"/>
        <end position="91"/>
    </location>
</feature>
<dbReference type="SUPFAM" id="SSF48498">
    <property type="entry name" value="Tetracyclin repressor-like, C-terminal domain"/>
    <property type="match status" value="1"/>
</dbReference>
<dbReference type="InterPro" id="IPR036271">
    <property type="entry name" value="Tet_transcr_reg_TetR-rel_C_sf"/>
</dbReference>
<accession>M2YE65</accession>
<gene>
    <name evidence="3" type="ORF">H074_32527</name>
</gene>
<keyword evidence="4" id="KW-1185">Reference proteome</keyword>
<dbReference type="AlphaFoldDB" id="M2YE65"/>
<dbReference type="Pfam" id="PF21597">
    <property type="entry name" value="TetR_C_43"/>
    <property type="match status" value="1"/>
</dbReference>
<name>M2YE65_9PSEU</name>
<proteinExistence type="predicted"/>
<evidence type="ECO:0000256" key="1">
    <source>
        <dbReference type="SAM" id="MobiDB-lite"/>
    </source>
</evidence>
<evidence type="ECO:0000259" key="2">
    <source>
        <dbReference type="Pfam" id="PF21597"/>
    </source>
</evidence>
<dbReference type="Gene3D" id="1.10.357.10">
    <property type="entry name" value="Tetracycline Repressor, domain 2"/>
    <property type="match status" value="1"/>
</dbReference>
<dbReference type="RefSeq" id="WP_007034304.1">
    <property type="nucleotide sequence ID" value="NZ_AOHO01000074.1"/>
</dbReference>
<organism evidence="3 4">
    <name type="scientific">Amycolatopsis decaplanina DSM 44594</name>
    <dbReference type="NCBI Taxonomy" id="1284240"/>
    <lineage>
        <taxon>Bacteria</taxon>
        <taxon>Bacillati</taxon>
        <taxon>Actinomycetota</taxon>
        <taxon>Actinomycetes</taxon>
        <taxon>Pseudonocardiales</taxon>
        <taxon>Pseudonocardiaceae</taxon>
        <taxon>Amycolatopsis</taxon>
    </lineage>
</organism>
<evidence type="ECO:0000313" key="3">
    <source>
        <dbReference type="EMBL" id="EME53142.1"/>
    </source>
</evidence>
<dbReference type="EMBL" id="AOHO01000074">
    <property type="protein sequence ID" value="EME53142.1"/>
    <property type="molecule type" value="Genomic_DNA"/>
</dbReference>
<sequence length="147" mass="16031">MVINRGFGALAPLAGRIDATEEMWQATGIAQDLAGQVVARAHAAGVLRDDVTTPDISPLIGQFSRRGPVPEADNDENVRRLVAIAVAGLRAGVVEPLPGDPSEQREYESLWRNSWHHPSMTGVFPARPAQSMRGTTTRRRRWASENP</sequence>
<dbReference type="OrthoDB" id="9795011at2"/>
<dbReference type="InterPro" id="IPR049445">
    <property type="entry name" value="TetR_SbtR-like_C"/>
</dbReference>
<reference evidence="3 4" key="1">
    <citation type="journal article" date="2013" name="Genome Announc.">
        <title>Draft Genome Sequence of Amycolatopsis decaplanina Strain DSM 44594T.</title>
        <authorList>
            <person name="Kaur N."/>
            <person name="Kumar S."/>
            <person name="Bala M."/>
            <person name="Raghava G.P."/>
            <person name="Mayilraj S."/>
        </authorList>
    </citation>
    <scope>NUCLEOTIDE SEQUENCE [LARGE SCALE GENOMIC DNA]</scope>
    <source>
        <strain evidence="3 4">DSM 44594</strain>
    </source>
</reference>
<evidence type="ECO:0000313" key="4">
    <source>
        <dbReference type="Proteomes" id="UP000054226"/>
    </source>
</evidence>
<feature type="region of interest" description="Disordered" evidence="1">
    <location>
        <begin position="118"/>
        <end position="147"/>
    </location>
</feature>
<comment type="caution">
    <text evidence="3">The sequence shown here is derived from an EMBL/GenBank/DDBJ whole genome shotgun (WGS) entry which is preliminary data.</text>
</comment>
<dbReference type="Proteomes" id="UP000054226">
    <property type="component" value="Unassembled WGS sequence"/>
</dbReference>
<protein>
    <submittedName>
        <fullName evidence="3">TetR family transcriptional regulator</fullName>
    </submittedName>
</protein>